<sequence length="236" mass="26637">MPIINTTLGGFILLLFSVLANGSVVVQGTRVIFPDNKTIMGIQIINNSDQPSLVQSWIDDGDINSTPETTNAPFIVIPPITKIKANDGTQLRIQFIGKKLPDDRESIFYLNILDISPKPKNNVNGNFLQLALQTRLKLLYRPMGLTLTSDNALNEVKFFQSEQWLIAMNPTPYFVTLSKLYFEVQNNNPLLENIMIAPFSQIQVQHQDNISTSNELIAIYINDMGNHIRYKTTLKK</sequence>
<dbReference type="HOGENOM" id="CLU_070768_0_1_6"/>
<dbReference type="SUPFAM" id="SSF49354">
    <property type="entry name" value="PapD-like"/>
    <property type="match status" value="1"/>
</dbReference>
<dbReference type="PRINTS" id="PR00969">
    <property type="entry name" value="CHAPERONPILI"/>
</dbReference>
<dbReference type="InterPro" id="IPR001829">
    <property type="entry name" value="Pili_assmbl_chaperone_bac"/>
</dbReference>
<evidence type="ECO:0000259" key="6">
    <source>
        <dbReference type="Pfam" id="PF00345"/>
    </source>
</evidence>
<keyword evidence="3" id="KW-0732">Signal</keyword>
<organism evidence="8 9">
    <name type="scientific">Providencia burhodogranariea DSM 19968</name>
    <dbReference type="NCBI Taxonomy" id="1141662"/>
    <lineage>
        <taxon>Bacteria</taxon>
        <taxon>Pseudomonadati</taxon>
        <taxon>Pseudomonadota</taxon>
        <taxon>Gammaproteobacteria</taxon>
        <taxon>Enterobacterales</taxon>
        <taxon>Morganellaceae</taxon>
        <taxon>Providencia</taxon>
    </lineage>
</organism>
<dbReference type="InterPro" id="IPR036316">
    <property type="entry name" value="Pili_assmbl_chap_C_dom_sf"/>
</dbReference>
<comment type="subcellular location">
    <subcellularLocation>
        <location evidence="1">Periplasm</location>
    </subcellularLocation>
</comment>
<evidence type="ECO:0000313" key="8">
    <source>
        <dbReference type="EMBL" id="EKT64654.1"/>
    </source>
</evidence>
<dbReference type="Pfam" id="PF00345">
    <property type="entry name" value="PapD_N"/>
    <property type="match status" value="1"/>
</dbReference>
<dbReference type="Proteomes" id="UP000009336">
    <property type="component" value="Unassembled WGS sequence"/>
</dbReference>
<comment type="similarity">
    <text evidence="2">Belongs to the periplasmic pilus chaperone family.</text>
</comment>
<evidence type="ECO:0000256" key="5">
    <source>
        <dbReference type="ARBA" id="ARBA00023186"/>
    </source>
</evidence>
<evidence type="ECO:0000259" key="7">
    <source>
        <dbReference type="Pfam" id="PF02753"/>
    </source>
</evidence>
<feature type="domain" description="Pili assembly chaperone N-terminal" evidence="6">
    <location>
        <begin position="23"/>
        <end position="145"/>
    </location>
</feature>
<dbReference type="OrthoDB" id="9131059at2"/>
<dbReference type="Pfam" id="PF02753">
    <property type="entry name" value="PapD_C"/>
    <property type="match status" value="1"/>
</dbReference>
<dbReference type="Gene3D" id="2.60.40.10">
    <property type="entry name" value="Immunoglobulins"/>
    <property type="match status" value="2"/>
</dbReference>
<proteinExistence type="inferred from homology"/>
<dbReference type="PANTHER" id="PTHR30251:SF10">
    <property type="entry name" value="FIMBRIAL CHAPERONE YEHC-RELATED"/>
    <property type="match status" value="1"/>
</dbReference>
<dbReference type="GO" id="GO:0071555">
    <property type="term" value="P:cell wall organization"/>
    <property type="evidence" value="ECO:0007669"/>
    <property type="project" value="InterPro"/>
</dbReference>
<dbReference type="InterPro" id="IPR016148">
    <property type="entry name" value="Pili_assmbl_chaperone_C"/>
</dbReference>
<dbReference type="RefSeq" id="WP_008910569.1">
    <property type="nucleotide sequence ID" value="NZ_KB233222.1"/>
</dbReference>
<dbReference type="EMBL" id="AKKL01000007">
    <property type="protein sequence ID" value="EKT64654.1"/>
    <property type="molecule type" value="Genomic_DNA"/>
</dbReference>
<dbReference type="eggNOG" id="COG3121">
    <property type="taxonomic scope" value="Bacteria"/>
</dbReference>
<evidence type="ECO:0000313" key="9">
    <source>
        <dbReference type="Proteomes" id="UP000009336"/>
    </source>
</evidence>
<dbReference type="PATRIC" id="fig|1141662.3.peg.528"/>
<keyword evidence="9" id="KW-1185">Reference proteome</keyword>
<dbReference type="AlphaFoldDB" id="K8WVF8"/>
<name>K8WVF8_9GAMM</name>
<dbReference type="PANTHER" id="PTHR30251">
    <property type="entry name" value="PILUS ASSEMBLY CHAPERONE"/>
    <property type="match status" value="1"/>
</dbReference>
<dbReference type="STRING" id="1141662.OOA_02617"/>
<evidence type="ECO:0000256" key="4">
    <source>
        <dbReference type="ARBA" id="ARBA00022764"/>
    </source>
</evidence>
<dbReference type="InterPro" id="IPR050643">
    <property type="entry name" value="Periplasmic_pilus_chap"/>
</dbReference>
<feature type="domain" description="Pili assembly chaperone C-terminal" evidence="7">
    <location>
        <begin position="169"/>
        <end position="228"/>
    </location>
</feature>
<dbReference type="GO" id="GO:0030288">
    <property type="term" value="C:outer membrane-bounded periplasmic space"/>
    <property type="evidence" value="ECO:0007669"/>
    <property type="project" value="InterPro"/>
</dbReference>
<accession>K8WVF8</accession>
<gene>
    <name evidence="8" type="ORF">OOA_02617</name>
</gene>
<reference evidence="8 9" key="1">
    <citation type="journal article" date="2012" name="BMC Genomics">
        <title>Comparative genomics of bacteria in the genus Providencia isolated from wild Drosophila melanogaster.</title>
        <authorList>
            <person name="Galac M.R."/>
            <person name="Lazzaro B.P."/>
        </authorList>
    </citation>
    <scope>NUCLEOTIDE SEQUENCE [LARGE SCALE GENOMIC DNA]</scope>
    <source>
        <strain evidence="8 9">DSM 19968</strain>
    </source>
</reference>
<dbReference type="SUPFAM" id="SSF49584">
    <property type="entry name" value="Periplasmic chaperone C-domain"/>
    <property type="match status" value="1"/>
</dbReference>
<evidence type="ECO:0000256" key="1">
    <source>
        <dbReference type="ARBA" id="ARBA00004418"/>
    </source>
</evidence>
<dbReference type="InterPro" id="IPR008962">
    <property type="entry name" value="PapD-like_sf"/>
</dbReference>
<protein>
    <submittedName>
        <fullName evidence="8">Pili assembly chaperone</fullName>
    </submittedName>
</protein>
<dbReference type="InterPro" id="IPR013783">
    <property type="entry name" value="Ig-like_fold"/>
</dbReference>
<dbReference type="InterPro" id="IPR016147">
    <property type="entry name" value="Pili_assmbl_chaperone_N"/>
</dbReference>
<evidence type="ECO:0000256" key="3">
    <source>
        <dbReference type="ARBA" id="ARBA00022729"/>
    </source>
</evidence>
<keyword evidence="4" id="KW-0574">Periplasm</keyword>
<keyword evidence="5" id="KW-0143">Chaperone</keyword>
<comment type="caution">
    <text evidence="8">The sequence shown here is derived from an EMBL/GenBank/DDBJ whole genome shotgun (WGS) entry which is preliminary data.</text>
</comment>
<evidence type="ECO:0000256" key="2">
    <source>
        <dbReference type="ARBA" id="ARBA00007399"/>
    </source>
</evidence>